<evidence type="ECO:0000256" key="3">
    <source>
        <dbReference type="ARBA" id="ARBA00023163"/>
    </source>
</evidence>
<dbReference type="Pfam" id="PF00392">
    <property type="entry name" value="GntR"/>
    <property type="match status" value="1"/>
</dbReference>
<dbReference type="Pfam" id="PF07729">
    <property type="entry name" value="FCD"/>
    <property type="match status" value="1"/>
</dbReference>
<dbReference type="SUPFAM" id="SSF48008">
    <property type="entry name" value="GntR ligand-binding domain-like"/>
    <property type="match status" value="1"/>
</dbReference>
<feature type="domain" description="HTH gntR-type" evidence="4">
    <location>
        <begin position="24"/>
        <end position="91"/>
    </location>
</feature>
<dbReference type="SUPFAM" id="SSF46785">
    <property type="entry name" value="Winged helix' DNA-binding domain"/>
    <property type="match status" value="1"/>
</dbReference>
<reference evidence="6" key="1">
    <citation type="submission" date="2012-02" db="EMBL/GenBank/DDBJ databases">
        <title>Improved High-Quality Draft Sequence of Rhizobium leguminosarum bv. trifolii WSM2297.</title>
        <authorList>
            <consortium name="US DOE Joint Genome Institute"/>
            <person name="Lucas S."/>
            <person name="Han J."/>
            <person name="Lapidus A."/>
            <person name="Cheng J.-F."/>
            <person name="Goodwin L."/>
            <person name="Pitluck S."/>
            <person name="Peters L."/>
            <person name="Ovchinnikova G."/>
            <person name="Zhang X."/>
            <person name="Detter J.C."/>
            <person name="Han C."/>
            <person name="Tapia R."/>
            <person name="Land M."/>
            <person name="Hauser L."/>
            <person name="Kyrpides N."/>
            <person name="Ivanova N."/>
            <person name="Pagani I."/>
            <person name="Brau L."/>
            <person name="Yates R."/>
            <person name="O'Hara G."/>
            <person name="Rui T."/>
            <person name="Howieson J."/>
            <person name="Reeve W."/>
            <person name="Woyke T."/>
        </authorList>
    </citation>
    <scope>NUCLEOTIDE SEQUENCE [LARGE SCALE GENOMIC DNA]</scope>
    <source>
        <strain evidence="6">WSM2297</strain>
    </source>
</reference>
<dbReference type="RefSeq" id="WP_003574377.1">
    <property type="nucleotide sequence ID" value="NZ_JH719392.1"/>
</dbReference>
<keyword evidence="3" id="KW-0804">Transcription</keyword>
<dbReference type="InterPro" id="IPR011711">
    <property type="entry name" value="GntR_C"/>
</dbReference>
<evidence type="ECO:0000256" key="2">
    <source>
        <dbReference type="ARBA" id="ARBA00023125"/>
    </source>
</evidence>
<protein>
    <submittedName>
        <fullName evidence="6">Transcriptional regulator</fullName>
    </submittedName>
</protein>
<accession>J0D0Q4</accession>
<dbReference type="SMART" id="SM00345">
    <property type="entry name" value="HTH_GNTR"/>
    <property type="match status" value="1"/>
</dbReference>
<dbReference type="InterPro" id="IPR008920">
    <property type="entry name" value="TF_FadR/GntR_C"/>
</dbReference>
<keyword evidence="2" id="KW-0238">DNA-binding</keyword>
<dbReference type="AlphaFoldDB" id="J0D0Q4"/>
<evidence type="ECO:0000313" key="5">
    <source>
        <dbReference type="EMBL" id="EJC85216.1"/>
    </source>
</evidence>
<dbReference type="PROSITE" id="PS50949">
    <property type="entry name" value="HTH_GNTR"/>
    <property type="match status" value="1"/>
</dbReference>
<dbReference type="InterPro" id="IPR036390">
    <property type="entry name" value="WH_DNA-bd_sf"/>
</dbReference>
<evidence type="ECO:0000259" key="4">
    <source>
        <dbReference type="PROSITE" id="PS50949"/>
    </source>
</evidence>
<dbReference type="OrthoDB" id="8680240at2"/>
<sequence length="238" mass="26551">MTADARRAISPGKATLKQVHDPAETVSDVVFRQIREDIISGVLPPGAKIKLEQAKERYSIGISSLREILSRLTTENLVLAEGQRGFEVSPASRRELLELADLRIVLETHAIGLAFAAGNLEWEGRIVAAHHRLAAAERKLLAGDVSRTVDWVRYDWEFHQAIVSACNSATLMATLSSVFDRFLRYHMLAESFRGKPVVDDHRLLFELSIQRDVTGATEVVRRHVQSGVEHVLKSGRIL</sequence>
<organism evidence="6">
    <name type="scientific">Rhizobium leguminosarum bv. trifolii WSM2297</name>
    <dbReference type="NCBI Taxonomy" id="754762"/>
    <lineage>
        <taxon>Bacteria</taxon>
        <taxon>Pseudomonadati</taxon>
        <taxon>Pseudomonadota</taxon>
        <taxon>Alphaproteobacteria</taxon>
        <taxon>Hyphomicrobiales</taxon>
        <taxon>Rhizobiaceae</taxon>
        <taxon>Rhizobium/Agrobacterium group</taxon>
        <taxon>Rhizobium</taxon>
    </lineage>
</organism>
<dbReference type="GO" id="GO:0003700">
    <property type="term" value="F:DNA-binding transcription factor activity"/>
    <property type="evidence" value="ECO:0007669"/>
    <property type="project" value="InterPro"/>
</dbReference>
<evidence type="ECO:0000256" key="1">
    <source>
        <dbReference type="ARBA" id="ARBA00023015"/>
    </source>
</evidence>
<proteinExistence type="predicted"/>
<dbReference type="HOGENOM" id="CLU_017584_5_3_5"/>
<gene>
    <name evidence="5" type="ORF">Rleg4DRAFT_7092</name>
    <name evidence="6" type="ORF">Rleg4DRAFT_7800</name>
</gene>
<dbReference type="GO" id="GO:0003677">
    <property type="term" value="F:DNA binding"/>
    <property type="evidence" value="ECO:0007669"/>
    <property type="project" value="UniProtKB-KW"/>
</dbReference>
<name>J0D0Q4_RHILT</name>
<dbReference type="SMART" id="SM00895">
    <property type="entry name" value="FCD"/>
    <property type="match status" value="1"/>
</dbReference>
<dbReference type="Proteomes" id="UP000005732">
    <property type="component" value="Unassembled WGS sequence"/>
</dbReference>
<dbReference type="Gene3D" id="1.10.10.10">
    <property type="entry name" value="Winged helix-like DNA-binding domain superfamily/Winged helix DNA-binding domain"/>
    <property type="match status" value="1"/>
</dbReference>
<evidence type="ECO:0000313" key="6">
    <source>
        <dbReference type="EMBL" id="EJC85900.1"/>
    </source>
</evidence>
<dbReference type="InterPro" id="IPR000524">
    <property type="entry name" value="Tscrpt_reg_HTH_GntR"/>
</dbReference>
<dbReference type="Gene3D" id="1.20.120.530">
    <property type="entry name" value="GntR ligand-binding domain-like"/>
    <property type="match status" value="1"/>
</dbReference>
<dbReference type="EMBL" id="JH719392">
    <property type="protein sequence ID" value="EJC85900.1"/>
    <property type="molecule type" value="Genomic_DNA"/>
</dbReference>
<keyword evidence="1" id="KW-0805">Transcription regulation</keyword>
<dbReference type="InterPro" id="IPR036388">
    <property type="entry name" value="WH-like_DNA-bd_sf"/>
</dbReference>
<dbReference type="EMBL" id="JH719392">
    <property type="protein sequence ID" value="EJC85216.1"/>
    <property type="molecule type" value="Genomic_DNA"/>
</dbReference>
<dbReference type="PANTHER" id="PTHR43537">
    <property type="entry name" value="TRANSCRIPTIONAL REGULATOR, GNTR FAMILY"/>
    <property type="match status" value="1"/>
</dbReference>
<dbReference type="PANTHER" id="PTHR43537:SF20">
    <property type="entry name" value="HTH-TYPE TRANSCRIPTIONAL REPRESSOR GLAR"/>
    <property type="match status" value="1"/>
</dbReference>